<reference evidence="1 2" key="1">
    <citation type="submission" date="2017-12" db="EMBL/GenBank/DDBJ databases">
        <title>The draft genome sequence of Brumimicrobium saltpan LHR20.</title>
        <authorList>
            <person name="Do Z.-J."/>
            <person name="Luo H.-R."/>
        </authorList>
    </citation>
    <scope>NUCLEOTIDE SEQUENCE [LARGE SCALE GENOMIC DNA]</scope>
    <source>
        <strain evidence="1 2">LHR20</strain>
    </source>
</reference>
<name>A0A2I0R2X4_9FLAO</name>
<proteinExistence type="predicted"/>
<comment type="caution">
    <text evidence="1">The sequence shown here is derived from an EMBL/GenBank/DDBJ whole genome shotgun (WGS) entry which is preliminary data.</text>
</comment>
<evidence type="ECO:0000313" key="1">
    <source>
        <dbReference type="EMBL" id="PKR80750.1"/>
    </source>
</evidence>
<protein>
    <submittedName>
        <fullName evidence="1">Uncharacterized protein</fullName>
    </submittedName>
</protein>
<keyword evidence="2" id="KW-1185">Reference proteome</keyword>
<gene>
    <name evidence="1" type="ORF">CW751_08240</name>
</gene>
<sequence length="140" mass="16309">MLTLGALAVLIYQTNHKKRLIKEDLIEISDIKYGLFNVDEWPDIVSEIIAKKIDELEVQGKDKVKLEKKIADFLHDVIHDFEKDYYDKNRNSFSGIIKNIDASAFDIFGSMKIRIPEFSKQIVEFLDDPENKKLKSIHHC</sequence>
<dbReference type="AlphaFoldDB" id="A0A2I0R2X4"/>
<evidence type="ECO:0000313" key="2">
    <source>
        <dbReference type="Proteomes" id="UP000236654"/>
    </source>
</evidence>
<organism evidence="1 2">
    <name type="scientific">Brumimicrobium salinarum</name>
    <dbReference type="NCBI Taxonomy" id="2058658"/>
    <lineage>
        <taxon>Bacteria</taxon>
        <taxon>Pseudomonadati</taxon>
        <taxon>Bacteroidota</taxon>
        <taxon>Flavobacteriia</taxon>
        <taxon>Flavobacteriales</taxon>
        <taxon>Crocinitomicaceae</taxon>
        <taxon>Brumimicrobium</taxon>
    </lineage>
</organism>
<accession>A0A2I0R2X4</accession>
<dbReference type="EMBL" id="PJNI01000008">
    <property type="protein sequence ID" value="PKR80750.1"/>
    <property type="molecule type" value="Genomic_DNA"/>
</dbReference>
<dbReference type="Proteomes" id="UP000236654">
    <property type="component" value="Unassembled WGS sequence"/>
</dbReference>